<keyword evidence="2" id="KW-1185">Reference proteome</keyword>
<reference evidence="1" key="1">
    <citation type="submission" date="2023-07" db="EMBL/GenBank/DDBJ databases">
        <authorList>
            <person name="Kim M."/>
        </authorList>
    </citation>
    <scope>NUCLEOTIDE SEQUENCE</scope>
    <source>
        <strain evidence="1">BIUV-7</strain>
    </source>
</reference>
<protein>
    <submittedName>
        <fullName evidence="1">Uncharacterized protein</fullName>
    </submittedName>
</protein>
<evidence type="ECO:0000313" key="2">
    <source>
        <dbReference type="Proteomes" id="UP001169764"/>
    </source>
</evidence>
<proteinExistence type="predicted"/>
<evidence type="ECO:0000313" key="1">
    <source>
        <dbReference type="EMBL" id="MDO6414158.1"/>
    </source>
</evidence>
<dbReference type="Proteomes" id="UP001169764">
    <property type="component" value="Unassembled WGS sequence"/>
</dbReference>
<accession>A0ABT8Y762</accession>
<dbReference type="EMBL" id="JAUOTP010000003">
    <property type="protein sequence ID" value="MDO6414158.1"/>
    <property type="molecule type" value="Genomic_DNA"/>
</dbReference>
<name>A0ABT8Y762_9SPHN</name>
<organism evidence="1 2">
    <name type="scientific">Sphingomonas natans</name>
    <dbReference type="NCBI Taxonomy" id="3063330"/>
    <lineage>
        <taxon>Bacteria</taxon>
        <taxon>Pseudomonadati</taxon>
        <taxon>Pseudomonadota</taxon>
        <taxon>Alphaproteobacteria</taxon>
        <taxon>Sphingomonadales</taxon>
        <taxon>Sphingomonadaceae</taxon>
        <taxon>Sphingomonas</taxon>
    </lineage>
</organism>
<sequence>MRALALTGTRRYLLAMSVAKDLTELGKLIARQHGWPAAKAFKAYEMNDRDRAVLTTSAVDLLTIFLDVPAACAAMSAAFAVQLERVLRGPIQVVAGTLTVEGEAVFGDRSPRGGAASCSTEAYDCNGHVWVMVGPYVADISIFRIAYSPHGPPKLARHINLVFGPNQGLYVEHWRRTRRRGLGYEPHYVLSAAEVTALMGGAYQTIEAHRTSSAAA</sequence>
<gene>
    <name evidence="1" type="ORF">Q4F19_07175</name>
</gene>
<comment type="caution">
    <text evidence="1">The sequence shown here is derived from an EMBL/GenBank/DDBJ whole genome shotgun (WGS) entry which is preliminary data.</text>
</comment>